<evidence type="ECO:0000256" key="6">
    <source>
        <dbReference type="ARBA" id="ARBA00012487"/>
    </source>
</evidence>
<dbReference type="Pfam" id="PF09139">
    <property type="entry name" value="Tam41_Mmp37"/>
    <property type="match status" value="1"/>
</dbReference>
<proteinExistence type="inferred from homology"/>
<evidence type="ECO:0000256" key="7">
    <source>
        <dbReference type="ARBA" id="ARBA00018337"/>
    </source>
</evidence>
<evidence type="ECO:0000256" key="11">
    <source>
        <dbReference type="ARBA" id="ARBA00022792"/>
    </source>
</evidence>
<keyword evidence="9" id="KW-0808">Transferase</keyword>
<keyword evidence="20" id="KW-1185">Reference proteome</keyword>
<evidence type="ECO:0000256" key="17">
    <source>
        <dbReference type="ARBA" id="ARBA00023264"/>
    </source>
</evidence>
<comment type="cofactor">
    <cofactor evidence="1">
        <name>Mg(2+)</name>
        <dbReference type="ChEBI" id="CHEBI:18420"/>
    </cofactor>
</comment>
<evidence type="ECO:0000313" key="20">
    <source>
        <dbReference type="Proteomes" id="UP001530400"/>
    </source>
</evidence>
<keyword evidence="17" id="KW-1208">Phospholipid metabolism</keyword>
<keyword evidence="12" id="KW-0460">Magnesium</keyword>
<keyword evidence="13" id="KW-0443">Lipid metabolism</keyword>
<evidence type="ECO:0000256" key="16">
    <source>
        <dbReference type="ARBA" id="ARBA00023209"/>
    </source>
</evidence>
<evidence type="ECO:0000256" key="8">
    <source>
        <dbReference type="ARBA" id="ARBA00022516"/>
    </source>
</evidence>
<evidence type="ECO:0000256" key="4">
    <source>
        <dbReference type="ARBA" id="ARBA00005189"/>
    </source>
</evidence>
<accession>A0ABD3PFN7</accession>
<comment type="caution">
    <text evidence="19">The sequence shown here is derived from an EMBL/GenBank/DDBJ whole genome shotgun (WGS) entry which is preliminary data.</text>
</comment>
<evidence type="ECO:0000256" key="12">
    <source>
        <dbReference type="ARBA" id="ARBA00022842"/>
    </source>
</evidence>
<evidence type="ECO:0000256" key="15">
    <source>
        <dbReference type="ARBA" id="ARBA00023136"/>
    </source>
</evidence>
<sequence length="605" mass="67543">MVLFRLGKQLLTKPKSLLHELDLCSKSLRSSFLVQQQRYASAQLTSNDELSMIVQQFPPQIDYAFGYGSAVLHQQNSNPSSSMIDVIMAVPDPYHWHADNLKQHPDHYSMMGRLGGPSFVSWLQTNFGAKLYFHPYVDLDISGTSVTQQIKYGVVSTSDLLSDLRNWDYLYLAGRMHKPIATVKSDESIDDAQHTNLLAAVATSLLLFGQESILPTSKLYTTIASLSYTGDFRMQTGAEDPNKVTKLVETPGMLDLWDVKYANVFSSLQKIGLLSLTGDDKERTIEFNPHNFATRSQLMKQLPAKLRKHADQIIGADGQNCGNKGSVILRNELAKIVAPAARNQGIKGVFTAGPLKSWKYAIAKFSKGRLKKPPSSGQCFWLAGSLANFFVEDRSFLRRNTWKSYQGLCAINPNHGTKARRHRSLLTSEPSGPMITERGAATPFEDELVANAPPPRARTAAEEHTAIRASFSNVARSELAQEVAELRQQGIEVDDDNEPAPENAQPTPQTTAQVGEWITPTVCARRQQNCSNRKGSWKNYSWEVISKMDELAQFRMCFPEKYARDVLVPATNKNIEGDPLCLSEFYVWLGCHFYMACFVVVLEAC</sequence>
<keyword evidence="14" id="KW-0496">Mitochondrion</keyword>
<dbReference type="EC" id="2.7.7.41" evidence="6"/>
<gene>
    <name evidence="19" type="ORF">ACHAWO_000505</name>
</gene>
<keyword evidence="16" id="KW-0594">Phospholipid biosynthesis</keyword>
<comment type="similarity">
    <text evidence="5">Belongs to the TAM41 family.</text>
</comment>
<comment type="pathway">
    <text evidence="3">Phospholipid metabolism; CDP-diacylglycerol biosynthesis; CDP-diacylglycerol from sn-glycerol 3-phosphate: step 3/3.</text>
</comment>
<evidence type="ECO:0000256" key="18">
    <source>
        <dbReference type="ARBA" id="ARBA00029893"/>
    </source>
</evidence>
<keyword evidence="15" id="KW-0472">Membrane</keyword>
<dbReference type="PANTHER" id="PTHR13619">
    <property type="entry name" value="PHOSPHATIDATE CYTIDYLYLTRANSFERASE, MITOCHONDRIAL"/>
    <property type="match status" value="1"/>
</dbReference>
<evidence type="ECO:0000256" key="5">
    <source>
        <dbReference type="ARBA" id="ARBA00005458"/>
    </source>
</evidence>
<comment type="subcellular location">
    <subcellularLocation>
        <location evidence="2">Mitochondrion inner membrane</location>
        <topology evidence="2">Peripheral membrane protein</topology>
        <orientation evidence="2">Matrix side</orientation>
    </subcellularLocation>
</comment>
<dbReference type="InterPro" id="IPR015222">
    <property type="entry name" value="Tam41"/>
</dbReference>
<evidence type="ECO:0000256" key="2">
    <source>
        <dbReference type="ARBA" id="ARBA00004443"/>
    </source>
</evidence>
<dbReference type="Proteomes" id="UP001530400">
    <property type="component" value="Unassembled WGS sequence"/>
</dbReference>
<dbReference type="PANTHER" id="PTHR13619:SF0">
    <property type="entry name" value="PHOSPHATIDATE CYTIDYLYLTRANSFERASE, MITOCHONDRIAL"/>
    <property type="match status" value="1"/>
</dbReference>
<keyword evidence="10" id="KW-0548">Nucleotidyltransferase</keyword>
<keyword evidence="8" id="KW-0444">Lipid biosynthesis</keyword>
<dbReference type="EMBL" id="JALLPJ020000646">
    <property type="protein sequence ID" value="KAL3786528.1"/>
    <property type="molecule type" value="Genomic_DNA"/>
</dbReference>
<protein>
    <recommendedName>
        <fullName evidence="7">Phosphatidate cytidylyltransferase, mitochondrial</fullName>
        <ecNumber evidence="6">2.7.7.41</ecNumber>
    </recommendedName>
    <alternativeName>
        <fullName evidence="18">CDP-diacylglycerol synthase</fullName>
    </alternativeName>
</protein>
<reference evidence="19 20" key="1">
    <citation type="submission" date="2024-10" db="EMBL/GenBank/DDBJ databases">
        <title>Updated reference genomes for cyclostephanoid diatoms.</title>
        <authorList>
            <person name="Roberts W.R."/>
            <person name="Alverson A.J."/>
        </authorList>
    </citation>
    <scope>NUCLEOTIDE SEQUENCE [LARGE SCALE GENOMIC DNA]</scope>
    <source>
        <strain evidence="19 20">AJA010-31</strain>
    </source>
</reference>
<dbReference type="GO" id="GO:0008654">
    <property type="term" value="P:phospholipid biosynthetic process"/>
    <property type="evidence" value="ECO:0007669"/>
    <property type="project" value="UniProtKB-KW"/>
</dbReference>
<dbReference type="GO" id="GO:0004605">
    <property type="term" value="F:phosphatidate cytidylyltransferase activity"/>
    <property type="evidence" value="ECO:0007669"/>
    <property type="project" value="UniProtKB-EC"/>
</dbReference>
<evidence type="ECO:0000256" key="9">
    <source>
        <dbReference type="ARBA" id="ARBA00022679"/>
    </source>
</evidence>
<evidence type="ECO:0000313" key="19">
    <source>
        <dbReference type="EMBL" id="KAL3786528.1"/>
    </source>
</evidence>
<evidence type="ECO:0000256" key="3">
    <source>
        <dbReference type="ARBA" id="ARBA00005119"/>
    </source>
</evidence>
<organism evidence="19 20">
    <name type="scientific">Cyclotella atomus</name>
    <dbReference type="NCBI Taxonomy" id="382360"/>
    <lineage>
        <taxon>Eukaryota</taxon>
        <taxon>Sar</taxon>
        <taxon>Stramenopiles</taxon>
        <taxon>Ochrophyta</taxon>
        <taxon>Bacillariophyta</taxon>
        <taxon>Coscinodiscophyceae</taxon>
        <taxon>Thalassiosirophycidae</taxon>
        <taxon>Stephanodiscales</taxon>
        <taxon>Stephanodiscaceae</taxon>
        <taxon>Cyclotella</taxon>
    </lineage>
</organism>
<keyword evidence="11" id="KW-0999">Mitochondrion inner membrane</keyword>
<evidence type="ECO:0000256" key="1">
    <source>
        <dbReference type="ARBA" id="ARBA00001946"/>
    </source>
</evidence>
<evidence type="ECO:0000256" key="13">
    <source>
        <dbReference type="ARBA" id="ARBA00023098"/>
    </source>
</evidence>
<evidence type="ECO:0000256" key="10">
    <source>
        <dbReference type="ARBA" id="ARBA00022695"/>
    </source>
</evidence>
<dbReference type="AlphaFoldDB" id="A0ABD3PFN7"/>
<dbReference type="GO" id="GO:0005743">
    <property type="term" value="C:mitochondrial inner membrane"/>
    <property type="evidence" value="ECO:0007669"/>
    <property type="project" value="UniProtKB-SubCell"/>
</dbReference>
<name>A0ABD3PFN7_9STRA</name>
<evidence type="ECO:0000256" key="14">
    <source>
        <dbReference type="ARBA" id="ARBA00023128"/>
    </source>
</evidence>
<comment type="pathway">
    <text evidence="4">Lipid metabolism.</text>
</comment>